<protein>
    <recommendedName>
        <fullName evidence="10">Short-chain dehydrogenase/reductase 3</fullName>
    </recommendedName>
    <alternativeName>
        <fullName evidence="11">Retinal short-chain dehydrogenase/reductase 1</fullName>
    </alternativeName>
</protein>
<keyword evidence="4" id="KW-0521">NADP</keyword>
<evidence type="ECO:0000256" key="10">
    <source>
        <dbReference type="ARBA" id="ARBA00068717"/>
    </source>
</evidence>
<evidence type="ECO:0000256" key="8">
    <source>
        <dbReference type="ARBA" id="ARBA00023136"/>
    </source>
</evidence>
<dbReference type="PROSITE" id="PS00061">
    <property type="entry name" value="ADH_SHORT"/>
    <property type="match status" value="1"/>
</dbReference>
<keyword evidence="15" id="KW-1185">Reference proteome</keyword>
<dbReference type="PRINTS" id="PR00080">
    <property type="entry name" value="SDRFAMILY"/>
</dbReference>
<gene>
    <name evidence="14" type="ORF">CHIRRI_LOCUS6253</name>
</gene>
<keyword evidence="7" id="KW-0443">Lipid metabolism</keyword>
<evidence type="ECO:0000256" key="5">
    <source>
        <dbReference type="ARBA" id="ARBA00022989"/>
    </source>
</evidence>
<keyword evidence="8 13" id="KW-0472">Membrane</keyword>
<evidence type="ECO:0000256" key="12">
    <source>
        <dbReference type="RuleBase" id="RU000363"/>
    </source>
</evidence>
<evidence type="ECO:0000256" key="3">
    <source>
        <dbReference type="ARBA" id="ARBA00022692"/>
    </source>
</evidence>
<dbReference type="AlphaFoldDB" id="A0A9N9RR98"/>
<sequence length="312" mass="35028">MAEPSDNFLMIIYNVLCLIVEVFYTIGKFWFLVFESYYKTFTTEERSVKGDIVLVTGAGHGIGRQIAVQYSELGATVVCWDINEQLNLDTVKLIKSKGKKAYGFTVDVTNREKVLEAGNKVLKDVGDVTILVNNAGIMPQHELLKHTENEIRTIFEVNVFAHFWMFEAFLPKMIANNKGHIVALSSMAGILGLRNLVPYCGSKFAVRGIQEALSEELRTSSKGESQIKFTTIYPYMVDTGLCKSMKIRFEKLMPAVEPESAAASIISAQRKGIEELSIPRHLIHLNRVFRVFPNKAGKVMADFLEAYVPSDK</sequence>
<dbReference type="PRINTS" id="PR00081">
    <property type="entry name" value="GDHRDH"/>
</dbReference>
<dbReference type="FunFam" id="3.40.50.720:FF:000131">
    <property type="entry name" value="Short-chain dehydrogenase/reductase 3"/>
    <property type="match status" value="1"/>
</dbReference>
<comment type="subcellular location">
    <subcellularLocation>
        <location evidence="1">Membrane</location>
        <topology evidence="1">Multi-pass membrane protein</topology>
    </subcellularLocation>
</comment>
<dbReference type="Gene3D" id="3.40.50.720">
    <property type="entry name" value="NAD(P)-binding Rossmann-like Domain"/>
    <property type="match status" value="1"/>
</dbReference>
<evidence type="ECO:0000256" key="6">
    <source>
        <dbReference type="ARBA" id="ARBA00023002"/>
    </source>
</evidence>
<evidence type="ECO:0000256" key="9">
    <source>
        <dbReference type="ARBA" id="ARBA00059620"/>
    </source>
</evidence>
<dbReference type="OrthoDB" id="5840532at2759"/>
<dbReference type="Pfam" id="PF00106">
    <property type="entry name" value="adh_short"/>
    <property type="match status" value="1"/>
</dbReference>
<dbReference type="EMBL" id="OU895878">
    <property type="protein sequence ID" value="CAG9803353.1"/>
    <property type="molecule type" value="Genomic_DNA"/>
</dbReference>
<comment type="function">
    <text evidence="9">Catalyzes the reduction of all-trans-retinal to all-trans-retinol in the presence of NADPH.</text>
</comment>
<evidence type="ECO:0000313" key="15">
    <source>
        <dbReference type="Proteomes" id="UP001153620"/>
    </source>
</evidence>
<evidence type="ECO:0000256" key="7">
    <source>
        <dbReference type="ARBA" id="ARBA00023098"/>
    </source>
</evidence>
<evidence type="ECO:0000256" key="13">
    <source>
        <dbReference type="SAM" id="Phobius"/>
    </source>
</evidence>
<proteinExistence type="inferred from homology"/>
<dbReference type="InterPro" id="IPR036291">
    <property type="entry name" value="NAD(P)-bd_dom_sf"/>
</dbReference>
<organism evidence="14 15">
    <name type="scientific">Chironomus riparius</name>
    <dbReference type="NCBI Taxonomy" id="315576"/>
    <lineage>
        <taxon>Eukaryota</taxon>
        <taxon>Metazoa</taxon>
        <taxon>Ecdysozoa</taxon>
        <taxon>Arthropoda</taxon>
        <taxon>Hexapoda</taxon>
        <taxon>Insecta</taxon>
        <taxon>Pterygota</taxon>
        <taxon>Neoptera</taxon>
        <taxon>Endopterygota</taxon>
        <taxon>Diptera</taxon>
        <taxon>Nematocera</taxon>
        <taxon>Chironomoidea</taxon>
        <taxon>Chironomidae</taxon>
        <taxon>Chironominae</taxon>
        <taxon>Chironomus</taxon>
    </lineage>
</organism>
<name>A0A9N9RR98_9DIPT</name>
<dbReference type="InterPro" id="IPR020904">
    <property type="entry name" value="Sc_DH/Rdtase_CS"/>
</dbReference>
<dbReference type="Proteomes" id="UP001153620">
    <property type="component" value="Chromosome 2"/>
</dbReference>
<evidence type="ECO:0000256" key="1">
    <source>
        <dbReference type="ARBA" id="ARBA00004141"/>
    </source>
</evidence>
<keyword evidence="6" id="KW-0560">Oxidoreductase</keyword>
<reference evidence="14" key="1">
    <citation type="submission" date="2022-01" db="EMBL/GenBank/DDBJ databases">
        <authorList>
            <person name="King R."/>
        </authorList>
    </citation>
    <scope>NUCLEOTIDE SEQUENCE</scope>
</reference>
<dbReference type="SUPFAM" id="SSF51735">
    <property type="entry name" value="NAD(P)-binding Rossmann-fold domains"/>
    <property type="match status" value="1"/>
</dbReference>
<evidence type="ECO:0000313" key="14">
    <source>
        <dbReference type="EMBL" id="CAG9803353.1"/>
    </source>
</evidence>
<accession>A0A9N9RR98</accession>
<dbReference type="GO" id="GO:0016020">
    <property type="term" value="C:membrane"/>
    <property type="evidence" value="ECO:0007669"/>
    <property type="project" value="UniProtKB-SubCell"/>
</dbReference>
<evidence type="ECO:0000256" key="2">
    <source>
        <dbReference type="ARBA" id="ARBA00006484"/>
    </source>
</evidence>
<keyword evidence="5 13" id="KW-1133">Transmembrane helix</keyword>
<feature type="transmembrane region" description="Helical" evidence="13">
    <location>
        <begin position="12"/>
        <end position="33"/>
    </location>
</feature>
<comment type="similarity">
    <text evidence="2 12">Belongs to the short-chain dehydrogenases/reductases (SDR) family.</text>
</comment>
<dbReference type="GO" id="GO:0052650">
    <property type="term" value="F:all-trans-retinol dehydrogenase (NADP+) activity"/>
    <property type="evidence" value="ECO:0007669"/>
    <property type="project" value="UniProtKB-ARBA"/>
</dbReference>
<dbReference type="GO" id="GO:0005811">
    <property type="term" value="C:lipid droplet"/>
    <property type="evidence" value="ECO:0007669"/>
    <property type="project" value="TreeGrafter"/>
</dbReference>
<reference evidence="14" key="2">
    <citation type="submission" date="2022-10" db="EMBL/GenBank/DDBJ databases">
        <authorList>
            <consortium name="ENA_rothamsted_submissions"/>
            <consortium name="culmorum"/>
            <person name="King R."/>
        </authorList>
    </citation>
    <scope>NUCLEOTIDE SEQUENCE</scope>
</reference>
<evidence type="ECO:0000256" key="4">
    <source>
        <dbReference type="ARBA" id="ARBA00022857"/>
    </source>
</evidence>
<evidence type="ECO:0000256" key="11">
    <source>
        <dbReference type="ARBA" id="ARBA00082544"/>
    </source>
</evidence>
<dbReference type="PANTHER" id="PTHR24322">
    <property type="entry name" value="PKSB"/>
    <property type="match status" value="1"/>
</dbReference>
<dbReference type="InterPro" id="IPR002347">
    <property type="entry name" value="SDR_fam"/>
</dbReference>
<keyword evidence="3 13" id="KW-0812">Transmembrane</keyword>
<dbReference type="CDD" id="cd05339">
    <property type="entry name" value="17beta-HSDXI-like_SDR_c"/>
    <property type="match status" value="1"/>
</dbReference>
<dbReference type="PANTHER" id="PTHR24322:SF736">
    <property type="entry name" value="RETINOL DEHYDROGENASE 10"/>
    <property type="match status" value="1"/>
</dbReference>